<sequence length="387" mass="41066" precursor="true">MSGNVKKRVAAAAVLFSATLLATTPGMAGAQSGPGSSLSSLGSSGSSQSSSELSAFSEWLSSSDQERRDRYLHEQVDAGNIARLVAEGHLRRLVELGYVEKLIMAGFIDELVEIGYYEPAIGIEESGVCPAVVVITGRGSGQNFVLVPTRYSDNAPWVSNGREAETWRRFFHAAEAQYQLDHPGQSLMEDVYVLGLDESLYPATHIRPTQDLSDAGSSAGQVIQETASGFFDSVERGTKGVKAAVGMVEDTGCSPQYILAGYSQGAAALAHAEESLAERGTLAGAIYLGNPLLETGSPWLVGEGAKGGGVLRIQGPTSGELAATENRVEYCLHEDLVCDLRLATSSVAASGIMGTHLQYFTQNPAHRTDDEAVLRTFATWVDEVRGN</sequence>
<evidence type="ECO:0000313" key="7">
    <source>
        <dbReference type="Proteomes" id="UP000424462"/>
    </source>
</evidence>
<organism evidence="6 7">
    <name type="scientific">Corynebacterium occultum</name>
    <dbReference type="NCBI Taxonomy" id="2675219"/>
    <lineage>
        <taxon>Bacteria</taxon>
        <taxon>Bacillati</taxon>
        <taxon>Actinomycetota</taxon>
        <taxon>Actinomycetes</taxon>
        <taxon>Mycobacteriales</taxon>
        <taxon>Corynebacteriaceae</taxon>
        <taxon>Corynebacterium</taxon>
    </lineage>
</organism>
<keyword evidence="3" id="KW-0378">Hydrolase</keyword>
<keyword evidence="7" id="KW-1185">Reference proteome</keyword>
<dbReference type="InterPro" id="IPR000675">
    <property type="entry name" value="Cutinase/axe"/>
</dbReference>
<gene>
    <name evidence="6" type="ORF">COCCU_10555</name>
</gene>
<evidence type="ECO:0000313" key="6">
    <source>
        <dbReference type="EMBL" id="QGU08030.1"/>
    </source>
</evidence>
<proteinExistence type="inferred from homology"/>
<comment type="similarity">
    <text evidence="1">Belongs to the cutinase family.</text>
</comment>
<dbReference type="KEGG" id="cok:COCCU_10555"/>
<evidence type="ECO:0000256" key="4">
    <source>
        <dbReference type="ARBA" id="ARBA00023157"/>
    </source>
</evidence>
<keyword evidence="5" id="KW-0732">Signal</keyword>
<feature type="signal peptide" evidence="5">
    <location>
        <begin position="1"/>
        <end position="22"/>
    </location>
</feature>
<dbReference type="InterPro" id="IPR029058">
    <property type="entry name" value="AB_hydrolase_fold"/>
</dbReference>
<dbReference type="Proteomes" id="UP000424462">
    <property type="component" value="Chromosome"/>
</dbReference>
<dbReference type="RefSeq" id="WP_156231455.1">
    <property type="nucleotide sequence ID" value="NZ_CP046455.1"/>
</dbReference>
<dbReference type="PANTHER" id="PTHR33630">
    <property type="entry name" value="CUTINASE RV1984C-RELATED-RELATED"/>
    <property type="match status" value="1"/>
</dbReference>
<name>A0A6B8WDF4_9CORY</name>
<evidence type="ECO:0000256" key="1">
    <source>
        <dbReference type="ARBA" id="ARBA00007534"/>
    </source>
</evidence>
<feature type="chain" id="PRO_5038577171" evidence="5">
    <location>
        <begin position="23"/>
        <end position="387"/>
    </location>
</feature>
<evidence type="ECO:0000256" key="2">
    <source>
        <dbReference type="ARBA" id="ARBA00022487"/>
    </source>
</evidence>
<dbReference type="SUPFAM" id="SSF53474">
    <property type="entry name" value="alpha/beta-Hydrolases"/>
    <property type="match status" value="1"/>
</dbReference>
<evidence type="ECO:0000256" key="5">
    <source>
        <dbReference type="SAM" id="SignalP"/>
    </source>
</evidence>
<dbReference type="AlphaFoldDB" id="A0A6B8WDF4"/>
<accession>A0A6B8WDF4</accession>
<protein>
    <submittedName>
        <fullName evidence="6">Cutinase</fullName>
    </submittedName>
</protein>
<dbReference type="PANTHER" id="PTHR33630:SF9">
    <property type="entry name" value="CUTINASE 4"/>
    <property type="match status" value="1"/>
</dbReference>
<dbReference type="SMART" id="SM01110">
    <property type="entry name" value="Cutinase"/>
    <property type="match status" value="1"/>
</dbReference>
<dbReference type="Gene3D" id="3.40.50.1820">
    <property type="entry name" value="alpha/beta hydrolase"/>
    <property type="match status" value="1"/>
</dbReference>
<keyword evidence="4" id="KW-1015">Disulfide bond</keyword>
<reference evidence="6 7" key="1">
    <citation type="submission" date="2019-11" db="EMBL/GenBank/DDBJ databases">
        <title>Complete genome sequence of Corynebacterium kalinowskii 1959, a novel Corynebacterium species isolated from soil of a small paddock in Vilsendorf, Germany.</title>
        <authorList>
            <person name="Schaffert L."/>
            <person name="Ruwe M."/>
            <person name="Milse J."/>
            <person name="Hanuschka K."/>
            <person name="Ortseifen V."/>
            <person name="Droste J."/>
            <person name="Brandt D."/>
            <person name="Schlueter L."/>
            <person name="Kutter Y."/>
            <person name="Vinke S."/>
            <person name="Viehoefer P."/>
            <person name="Jacob L."/>
            <person name="Luebke N.-C."/>
            <person name="Schulte-Berndt E."/>
            <person name="Hain C."/>
            <person name="Linder M."/>
            <person name="Schmidt P."/>
            <person name="Wollenschlaeger L."/>
            <person name="Luttermann T."/>
            <person name="Thieme E."/>
            <person name="Hassa J."/>
            <person name="Haak M."/>
            <person name="Wittchen M."/>
            <person name="Mentz A."/>
            <person name="Persicke M."/>
            <person name="Busche T."/>
            <person name="Ruckert C."/>
        </authorList>
    </citation>
    <scope>NUCLEOTIDE SEQUENCE [LARGE SCALE GENOMIC DNA]</scope>
    <source>
        <strain evidence="6 7">2039</strain>
    </source>
</reference>
<evidence type="ECO:0000256" key="3">
    <source>
        <dbReference type="ARBA" id="ARBA00022801"/>
    </source>
</evidence>
<keyword evidence="2" id="KW-0719">Serine esterase</keyword>
<dbReference type="EMBL" id="CP046455">
    <property type="protein sequence ID" value="QGU08030.1"/>
    <property type="molecule type" value="Genomic_DNA"/>
</dbReference>
<dbReference type="GO" id="GO:0052689">
    <property type="term" value="F:carboxylic ester hydrolase activity"/>
    <property type="evidence" value="ECO:0007669"/>
    <property type="project" value="UniProtKB-KW"/>
</dbReference>